<dbReference type="Proteomes" id="UP000504618">
    <property type="component" value="Unplaced"/>
</dbReference>
<evidence type="ECO:0000313" key="2">
    <source>
        <dbReference type="Proteomes" id="UP000504618"/>
    </source>
</evidence>
<organism evidence="2 3">
    <name type="scientific">Temnothorax curvispinosus</name>
    <dbReference type="NCBI Taxonomy" id="300111"/>
    <lineage>
        <taxon>Eukaryota</taxon>
        <taxon>Metazoa</taxon>
        <taxon>Ecdysozoa</taxon>
        <taxon>Arthropoda</taxon>
        <taxon>Hexapoda</taxon>
        <taxon>Insecta</taxon>
        <taxon>Pterygota</taxon>
        <taxon>Neoptera</taxon>
        <taxon>Endopterygota</taxon>
        <taxon>Hymenoptera</taxon>
        <taxon>Apocrita</taxon>
        <taxon>Aculeata</taxon>
        <taxon>Formicoidea</taxon>
        <taxon>Formicidae</taxon>
        <taxon>Myrmicinae</taxon>
        <taxon>Temnothorax</taxon>
    </lineage>
</organism>
<name>A0A6J1PXN0_9HYME</name>
<evidence type="ECO:0000313" key="3">
    <source>
        <dbReference type="RefSeq" id="XP_024873956.1"/>
    </source>
</evidence>
<gene>
    <name evidence="3" type="primary">LOC112455960</name>
</gene>
<dbReference type="GeneID" id="112455960"/>
<feature type="compositionally biased region" description="Basic and acidic residues" evidence="1">
    <location>
        <begin position="46"/>
        <end position="59"/>
    </location>
</feature>
<proteinExistence type="predicted"/>
<dbReference type="AlphaFoldDB" id="A0A6J1PXN0"/>
<dbReference type="RefSeq" id="XP_024873956.1">
    <property type="nucleotide sequence ID" value="XM_025018188.1"/>
</dbReference>
<feature type="region of interest" description="Disordered" evidence="1">
    <location>
        <begin position="163"/>
        <end position="188"/>
    </location>
</feature>
<dbReference type="OrthoDB" id="7555212at2759"/>
<feature type="compositionally biased region" description="Basic and acidic residues" evidence="1">
    <location>
        <begin position="541"/>
        <end position="561"/>
    </location>
</feature>
<feature type="region of interest" description="Disordered" evidence="1">
    <location>
        <begin position="40"/>
        <end position="77"/>
    </location>
</feature>
<accession>A0A6J1PXN0</accession>
<reference evidence="3" key="1">
    <citation type="submission" date="2025-08" db="UniProtKB">
        <authorList>
            <consortium name="RefSeq"/>
        </authorList>
    </citation>
    <scope>IDENTIFICATION</scope>
    <source>
        <tissue evidence="3">Whole body</tissue>
    </source>
</reference>
<evidence type="ECO:0000256" key="1">
    <source>
        <dbReference type="SAM" id="MobiDB-lite"/>
    </source>
</evidence>
<protein>
    <submittedName>
        <fullName evidence="3">Uncharacterized protein LOC112455960</fullName>
    </submittedName>
</protein>
<keyword evidence="2" id="KW-1185">Reference proteome</keyword>
<feature type="compositionally biased region" description="Polar residues" evidence="1">
    <location>
        <begin position="176"/>
        <end position="188"/>
    </location>
</feature>
<sequence>MGKKAKARPKTKKATTCEKLKTRIQKTEQTILCRIQQVVEQEEESCDKSRDSSDSDRMLLRGTRNTSKKSSSPKRDPTFFHANVLNEDAMRVNYRCYCQHFLHVPRNLPRPFSNGTSTLERCNEELSFVQAIVWLKSAIVCASQIPAEHVQQIFDRQWDARGNRHREDERTDVEEQSTSPVSDGTNLRDTFATSTPLNISNVCVYTPQRAVFNSRFENTPENKLSWTQWTHASSNTYRITREKEKEVRSYIIPETDVESIVSEEEEEDEEDFDMTNYGIPEHQCFEFENDVGCSVQRGSTSGIEQMNKIFQKNHADVPSECKFILPARNLQSIDPIFDLENNFNRECFISTRNENYLVDKVPESDGSPKSLVITEKAVSQMSNVNPDKYFDILLDSTGNSPALRMSNTIAEYPNEDSAYSTSRYDIFNYDGAVEARSIAGNKRLSDSEYYSKLQPCKKKTITYETGKISSSIDGMSTSSNGSLESFVSAKDIFQISDGYNDEDSDVQIVNYDEQINDSTSGILEHDAAVAAAESIDDKCTPNIEHRYEPHPARNEKTRTSEKTTASASIIQGAVIPDTNIGHRYNLRPRNNKKISFKKEAHSSIIGKSGRARDLLEKENENEDKIISADWLNLTLESLRIDRVITESTKVILSTLCDKKTMEEYVMKKRQRNIYWKDSLEEEAVNTVLNISDIFTKEKKPNICIKVIVTAIVKTLNEIMRENQTSFTETSIWIYRVQIILEFCNSLPICVKVIDYLVTKLKSLQSVLTKNEGKIRKNTHVVINHVHLVFYALNIAFGKYRTIIPSDQRSRFVEKIIPHVADLWKLRYIDKELEYIGLDLDTAEKRWLNALENSAVVFTKHYFVQFAEKSLSLVRRANLAI</sequence>
<feature type="region of interest" description="Disordered" evidence="1">
    <location>
        <begin position="541"/>
        <end position="565"/>
    </location>
</feature>